<dbReference type="Gene3D" id="3.40.50.720">
    <property type="entry name" value="NAD(P)-binding Rossmann-like Domain"/>
    <property type="match status" value="1"/>
</dbReference>
<evidence type="ECO:0000256" key="2">
    <source>
        <dbReference type="SAM" id="MobiDB-lite"/>
    </source>
</evidence>
<comment type="caution">
    <text evidence="4">The sequence shown here is derived from an EMBL/GenBank/DDBJ whole genome shotgun (WGS) entry which is preliminary data.</text>
</comment>
<evidence type="ECO:0000259" key="3">
    <source>
        <dbReference type="Pfam" id="PF03807"/>
    </source>
</evidence>
<name>A0ABV9HI16_9MICO</name>
<dbReference type="PANTHER" id="PTHR14239:SF10">
    <property type="entry name" value="REDUCTASE"/>
    <property type="match status" value="1"/>
</dbReference>
<dbReference type="RefSeq" id="WP_377134595.1">
    <property type="nucleotide sequence ID" value="NZ_JBHSFI010000003.1"/>
</dbReference>
<dbReference type="EMBL" id="JBHSFI010000003">
    <property type="protein sequence ID" value="MFC4628475.1"/>
    <property type="molecule type" value="Genomic_DNA"/>
</dbReference>
<dbReference type="SUPFAM" id="SSF51735">
    <property type="entry name" value="NAD(P)-binding Rossmann-fold domains"/>
    <property type="match status" value="1"/>
</dbReference>
<dbReference type="PANTHER" id="PTHR14239">
    <property type="entry name" value="DUDULIN-RELATED"/>
    <property type="match status" value="1"/>
</dbReference>
<evidence type="ECO:0000256" key="1">
    <source>
        <dbReference type="ARBA" id="ARBA00023002"/>
    </source>
</evidence>
<feature type="compositionally biased region" description="Basic residues" evidence="2">
    <location>
        <begin position="1"/>
        <end position="14"/>
    </location>
</feature>
<organism evidence="4 5">
    <name type="scientific">Promicromonospora alba</name>
    <dbReference type="NCBI Taxonomy" id="1616110"/>
    <lineage>
        <taxon>Bacteria</taxon>
        <taxon>Bacillati</taxon>
        <taxon>Actinomycetota</taxon>
        <taxon>Actinomycetes</taxon>
        <taxon>Micrococcales</taxon>
        <taxon>Promicromonosporaceae</taxon>
        <taxon>Promicromonospora</taxon>
    </lineage>
</organism>
<feature type="region of interest" description="Disordered" evidence="2">
    <location>
        <begin position="1"/>
        <end position="25"/>
    </location>
</feature>
<dbReference type="InterPro" id="IPR028939">
    <property type="entry name" value="P5C_Rdtase_cat_N"/>
</dbReference>
<dbReference type="Proteomes" id="UP001596011">
    <property type="component" value="Unassembled WGS sequence"/>
</dbReference>
<evidence type="ECO:0000313" key="4">
    <source>
        <dbReference type="EMBL" id="MFC4628475.1"/>
    </source>
</evidence>
<gene>
    <name evidence="4" type="ORF">ACFO6V_09550</name>
</gene>
<dbReference type="InterPro" id="IPR051267">
    <property type="entry name" value="STEAP_metalloreductase"/>
</dbReference>
<sequence>MGSRIAVRHGRHRTNARDVRNSRGRNAPRIREVADHMTTFGIIGAGNIGSQVARVAIAQGNEVVIANSRGPETLADLVAELGPKARAATVKEAAEAADVAVVSVPFKSYRDLPVEPLAGKIVLDTNNYYWERDGRVEALDRGEATVSGLLQEHLPTSKVVKAFNQIMAAAITTDGTPAGTENRRALVTASDYPEAVELVTRFYDEAGFDTVSAGPLSESWRAERDRPAYVTRQNAEELKANLAKAPRTV</sequence>
<dbReference type="InterPro" id="IPR036291">
    <property type="entry name" value="NAD(P)-bd_dom_sf"/>
</dbReference>
<keyword evidence="5" id="KW-1185">Reference proteome</keyword>
<protein>
    <submittedName>
        <fullName evidence="4">NADPH-dependent F420 reductase</fullName>
    </submittedName>
</protein>
<accession>A0ABV9HI16</accession>
<keyword evidence="1" id="KW-0560">Oxidoreductase</keyword>
<reference evidence="5" key="1">
    <citation type="journal article" date="2019" name="Int. J. Syst. Evol. Microbiol.">
        <title>The Global Catalogue of Microorganisms (GCM) 10K type strain sequencing project: providing services to taxonomists for standard genome sequencing and annotation.</title>
        <authorList>
            <consortium name="The Broad Institute Genomics Platform"/>
            <consortium name="The Broad Institute Genome Sequencing Center for Infectious Disease"/>
            <person name="Wu L."/>
            <person name="Ma J."/>
        </authorList>
    </citation>
    <scope>NUCLEOTIDE SEQUENCE [LARGE SCALE GENOMIC DNA]</scope>
    <source>
        <strain evidence="5">CCUG 42722</strain>
    </source>
</reference>
<proteinExistence type="predicted"/>
<evidence type="ECO:0000313" key="5">
    <source>
        <dbReference type="Proteomes" id="UP001596011"/>
    </source>
</evidence>
<feature type="domain" description="Pyrroline-5-carboxylate reductase catalytic N-terminal" evidence="3">
    <location>
        <begin position="40"/>
        <end position="128"/>
    </location>
</feature>
<dbReference type="Pfam" id="PF03807">
    <property type="entry name" value="F420_oxidored"/>
    <property type="match status" value="1"/>
</dbReference>